<dbReference type="PANTHER" id="PTHR35936">
    <property type="entry name" value="MEMBRANE-BOUND LYTIC MUREIN TRANSGLYCOSYLASE F"/>
    <property type="match status" value="1"/>
</dbReference>
<evidence type="ECO:0000313" key="3">
    <source>
        <dbReference type="EMBL" id="RYC30204.1"/>
    </source>
</evidence>
<reference evidence="3 4" key="2">
    <citation type="submission" date="2019-02" db="EMBL/GenBank/DDBJ databases">
        <title>'Lichenibacterium ramalinii' gen. nov. sp. nov., 'Lichenibacterium minor' gen. nov. sp. nov.</title>
        <authorList>
            <person name="Pankratov T."/>
        </authorList>
    </citation>
    <scope>NUCLEOTIDE SEQUENCE [LARGE SCALE GENOMIC DNA]</scope>
    <source>
        <strain evidence="3 4">RmlP026</strain>
    </source>
</reference>
<dbReference type="EMBL" id="QYBB01000030">
    <property type="protein sequence ID" value="RYC30204.1"/>
    <property type="molecule type" value="Genomic_DNA"/>
</dbReference>
<dbReference type="Gene3D" id="3.40.190.10">
    <property type="entry name" value="Periplasmic binding protein-like II"/>
    <property type="match status" value="2"/>
</dbReference>
<dbReference type="SMART" id="SM00062">
    <property type="entry name" value="PBPb"/>
    <property type="match status" value="1"/>
</dbReference>
<keyword evidence="1" id="KW-0732">Signal</keyword>
<dbReference type="OrthoDB" id="6955767at2"/>
<sequence length="258" mass="26325">MGILGSGGDAGAQAVPAEVPEDVKASLAPTGVLRAAINYGNASLASRDADGALSGVSVDIARELGRRLGLTVALVPFDAAGKVTAAASAGVWDVAFLARDPVRARDIAFTPAYVVIDGNYVVPRSSAIASPEDVDRPGVRVAVGARSAYDLFLSRTLKHAEIVRAGSTPEAVALFRSERLDVLAGVRRAVEGAVAADPGLRLIPTPFMAIRQAMGTPAGRPAAERALAAFVEDIKASGFVAQALERHGQGDAAVAPPG</sequence>
<evidence type="ECO:0000256" key="1">
    <source>
        <dbReference type="ARBA" id="ARBA00022729"/>
    </source>
</evidence>
<evidence type="ECO:0000313" key="4">
    <source>
        <dbReference type="Proteomes" id="UP000290759"/>
    </source>
</evidence>
<proteinExistence type="predicted"/>
<reference evidence="3 4" key="1">
    <citation type="submission" date="2018-12" db="EMBL/GenBank/DDBJ databases">
        <authorList>
            <person name="Grouzdev D.S."/>
            <person name="Krutkina M.S."/>
        </authorList>
    </citation>
    <scope>NUCLEOTIDE SEQUENCE [LARGE SCALE GENOMIC DNA]</scope>
    <source>
        <strain evidence="3 4">RmlP026</strain>
    </source>
</reference>
<organism evidence="3 4">
    <name type="scientific">Lichenibacterium minor</name>
    <dbReference type="NCBI Taxonomy" id="2316528"/>
    <lineage>
        <taxon>Bacteria</taxon>
        <taxon>Pseudomonadati</taxon>
        <taxon>Pseudomonadota</taxon>
        <taxon>Alphaproteobacteria</taxon>
        <taxon>Hyphomicrobiales</taxon>
        <taxon>Lichenihabitantaceae</taxon>
        <taxon>Lichenibacterium</taxon>
    </lineage>
</organism>
<dbReference type="AlphaFoldDB" id="A0A4V1RU78"/>
<evidence type="ECO:0000259" key="2">
    <source>
        <dbReference type="SMART" id="SM00062"/>
    </source>
</evidence>
<gene>
    <name evidence="3" type="ORF">D3273_20115</name>
</gene>
<dbReference type="SUPFAM" id="SSF53850">
    <property type="entry name" value="Periplasmic binding protein-like II"/>
    <property type="match status" value="1"/>
</dbReference>
<accession>A0A4V1RU78</accession>
<dbReference type="Proteomes" id="UP000290759">
    <property type="component" value="Unassembled WGS sequence"/>
</dbReference>
<protein>
    <submittedName>
        <fullName evidence="3">Transporter substrate-binding domain-containing protein</fullName>
    </submittedName>
</protein>
<dbReference type="Pfam" id="PF00497">
    <property type="entry name" value="SBP_bac_3"/>
    <property type="match status" value="1"/>
</dbReference>
<dbReference type="InterPro" id="IPR001638">
    <property type="entry name" value="Solute-binding_3/MltF_N"/>
</dbReference>
<comment type="caution">
    <text evidence="3">The sequence shown here is derived from an EMBL/GenBank/DDBJ whole genome shotgun (WGS) entry which is preliminary data.</text>
</comment>
<keyword evidence="4" id="KW-1185">Reference proteome</keyword>
<feature type="domain" description="Solute-binding protein family 3/N-terminal" evidence="2">
    <location>
        <begin position="32"/>
        <end position="251"/>
    </location>
</feature>
<name>A0A4V1RU78_9HYPH</name>
<dbReference type="PANTHER" id="PTHR35936:SF17">
    <property type="entry name" value="ARGININE-BINDING EXTRACELLULAR PROTEIN ARTP"/>
    <property type="match status" value="1"/>
</dbReference>